<evidence type="ECO:0000313" key="3">
    <source>
        <dbReference type="Proteomes" id="UP001139516"/>
    </source>
</evidence>
<evidence type="ECO:0000256" key="1">
    <source>
        <dbReference type="SAM" id="MobiDB-lite"/>
    </source>
</evidence>
<dbReference type="Proteomes" id="UP001139516">
    <property type="component" value="Unassembled WGS sequence"/>
</dbReference>
<sequence length="280" mass="27395">MATRTIARIFDNHADAEAAVGALEAAGFPHDDISVIASNADNRYRTDAPTGTAADTVAARPGTDPAVDRGDTAEAAETGAGTGATIGTVLGGGAGLLAGLGLLAIPGVGPVVAAGWLVATLAGAGVGAAAGGLLGGLTGAGISETDAHVYAEGVRRGGNLVTVRTEDSRAAEAESILARYNPVDTAARGAEYRAGGWTGYDPQAPVKPASGAPDGTPGNPPGTAATRALDRTAGTNVSGAYPEQSDGTPRNPPGTAAERALDRTIGTNTSGANPQHGSRV</sequence>
<accession>A0A9X2BYK8</accession>
<evidence type="ECO:0000313" key="2">
    <source>
        <dbReference type="EMBL" id="MCK8786135.1"/>
    </source>
</evidence>
<feature type="region of interest" description="Disordered" evidence="1">
    <location>
        <begin position="44"/>
        <end position="70"/>
    </location>
</feature>
<protein>
    <recommendedName>
        <fullName evidence="4">General stress protein 17M-like domain-containing protein</fullName>
    </recommendedName>
</protein>
<keyword evidence="3" id="KW-1185">Reference proteome</keyword>
<dbReference type="InterPro" id="IPR052948">
    <property type="entry name" value="Low_temp-induced_all0457"/>
</dbReference>
<dbReference type="EMBL" id="JALPRX010000075">
    <property type="protein sequence ID" value="MCK8786135.1"/>
    <property type="molecule type" value="Genomic_DNA"/>
</dbReference>
<comment type="caution">
    <text evidence="2">The sequence shown here is derived from an EMBL/GenBank/DDBJ whole genome shotgun (WGS) entry which is preliminary data.</text>
</comment>
<feature type="compositionally biased region" description="Polar residues" evidence="1">
    <location>
        <begin position="265"/>
        <end position="280"/>
    </location>
</feature>
<dbReference type="RefSeq" id="WP_248668252.1">
    <property type="nucleotide sequence ID" value="NZ_JALPRX010000075.1"/>
</dbReference>
<name>A0A9X2BYK8_9PROT</name>
<dbReference type="PANTHER" id="PTHR36109:SF2">
    <property type="entry name" value="MEMBRANE PROTEIN"/>
    <property type="match status" value="1"/>
</dbReference>
<gene>
    <name evidence="2" type="ORF">M0638_17305</name>
</gene>
<proteinExistence type="predicted"/>
<evidence type="ECO:0008006" key="4">
    <source>
        <dbReference type="Google" id="ProtNLM"/>
    </source>
</evidence>
<feature type="region of interest" description="Disordered" evidence="1">
    <location>
        <begin position="194"/>
        <end position="280"/>
    </location>
</feature>
<reference evidence="2" key="1">
    <citation type="submission" date="2022-04" db="EMBL/GenBank/DDBJ databases">
        <title>Roseomonas acroporae sp. nov., isolated from coral Acropora digitifera.</title>
        <authorList>
            <person name="Sun H."/>
        </authorList>
    </citation>
    <scope>NUCLEOTIDE SEQUENCE</scope>
    <source>
        <strain evidence="2">NAR14</strain>
    </source>
</reference>
<dbReference type="AlphaFoldDB" id="A0A9X2BYK8"/>
<organism evidence="2 3">
    <name type="scientific">Roseomonas acroporae</name>
    <dbReference type="NCBI Taxonomy" id="2937791"/>
    <lineage>
        <taxon>Bacteria</taxon>
        <taxon>Pseudomonadati</taxon>
        <taxon>Pseudomonadota</taxon>
        <taxon>Alphaproteobacteria</taxon>
        <taxon>Acetobacterales</taxon>
        <taxon>Roseomonadaceae</taxon>
        <taxon>Roseomonas</taxon>
    </lineage>
</organism>
<dbReference type="PANTHER" id="PTHR36109">
    <property type="entry name" value="MEMBRANE PROTEIN-RELATED"/>
    <property type="match status" value="1"/>
</dbReference>